<dbReference type="EMBL" id="LAZR01006058">
    <property type="protein sequence ID" value="KKM95059.1"/>
    <property type="molecule type" value="Genomic_DNA"/>
</dbReference>
<sequence>IDATWWVIHEMDAGYLDWMRTEHEKAGKYAFVWFVWKPIDQTPYVLSSRSIRKEYVPPKGRSALPKEWENKIPSVLRWWEKNWEGERALAAIKSIRQIFLKRDILTLETLRFTLQRVWWKGQKVIRDMPVEKWYLNYSSGISYVLDANPIEQKSGINAISKTGWKMDFEGEIPPGQPGNPNKKISAHVEILDKGKFQSIESTPAFSSLKIFGTKLKGFWIMKKSDSTWVFSQSQSAPKPKKLSSIELTELQIGSIYKRTKEGNLSLQDMALEVGCSKESIIGWQRKMGLR</sequence>
<feature type="non-terminal residue" evidence="1">
    <location>
        <position position="1"/>
    </location>
</feature>
<name>A0A0F9LJ74_9ZZZZ</name>
<reference evidence="1" key="1">
    <citation type="journal article" date="2015" name="Nature">
        <title>Complex archaea that bridge the gap between prokaryotes and eukaryotes.</title>
        <authorList>
            <person name="Spang A."/>
            <person name="Saw J.H."/>
            <person name="Jorgensen S.L."/>
            <person name="Zaremba-Niedzwiedzka K."/>
            <person name="Martijn J."/>
            <person name="Lind A.E."/>
            <person name="van Eijk R."/>
            <person name="Schleper C."/>
            <person name="Guy L."/>
            <person name="Ettema T.J."/>
        </authorList>
    </citation>
    <scope>NUCLEOTIDE SEQUENCE</scope>
</reference>
<protein>
    <submittedName>
        <fullName evidence="1">Uncharacterized protein</fullName>
    </submittedName>
</protein>
<comment type="caution">
    <text evidence="1">The sequence shown here is derived from an EMBL/GenBank/DDBJ whole genome shotgun (WGS) entry which is preliminary data.</text>
</comment>
<evidence type="ECO:0000313" key="1">
    <source>
        <dbReference type="EMBL" id="KKM95059.1"/>
    </source>
</evidence>
<dbReference type="AlphaFoldDB" id="A0A0F9LJ74"/>
<organism evidence="1">
    <name type="scientific">marine sediment metagenome</name>
    <dbReference type="NCBI Taxonomy" id="412755"/>
    <lineage>
        <taxon>unclassified sequences</taxon>
        <taxon>metagenomes</taxon>
        <taxon>ecological metagenomes</taxon>
    </lineage>
</organism>
<accession>A0A0F9LJ74</accession>
<proteinExistence type="predicted"/>
<gene>
    <name evidence="1" type="ORF">LCGC14_1192090</name>
</gene>